<dbReference type="Gene3D" id="3.20.20.70">
    <property type="entry name" value="Aldolase class I"/>
    <property type="match status" value="1"/>
</dbReference>
<dbReference type="PANTHER" id="PTHR38435">
    <property type="match status" value="1"/>
</dbReference>
<dbReference type="PANTHER" id="PTHR38435:SF1">
    <property type="entry name" value="DUF871 DOMAIN-CONTAINING PROTEIN"/>
    <property type="match status" value="1"/>
</dbReference>
<gene>
    <name evidence="3" type="ORF">C5T88_00715</name>
</gene>
<dbReference type="InterPro" id="IPR043797">
    <property type="entry name" value="MupG_N"/>
</dbReference>
<evidence type="ECO:0000313" key="4">
    <source>
        <dbReference type="Proteomes" id="UP000239250"/>
    </source>
</evidence>
<evidence type="ECO:0000259" key="1">
    <source>
        <dbReference type="Pfam" id="PF05913"/>
    </source>
</evidence>
<reference evidence="4" key="1">
    <citation type="submission" date="2018-02" db="EMBL/GenBank/DDBJ databases">
        <title>Firefly genomes illuminate parallel origins of bioluminescence in beetles.</title>
        <authorList>
            <person name="Fallon T.R."/>
            <person name="Lower S.E.S."/>
            <person name="Behringer M."/>
            <person name="Weng J.-K."/>
        </authorList>
    </citation>
    <scope>NUCLEOTIDE SEQUENCE [LARGE SCALE GENOMIC DNA]</scope>
</reference>
<dbReference type="SUPFAM" id="SSF50891">
    <property type="entry name" value="Cyclophilin-like"/>
    <property type="match status" value="1"/>
</dbReference>
<organism evidence="3 4">
    <name type="scientific">Williamsoniiplasma luminosum</name>
    <dbReference type="NCBI Taxonomy" id="214888"/>
    <lineage>
        <taxon>Bacteria</taxon>
        <taxon>Bacillati</taxon>
        <taxon>Mycoplasmatota</taxon>
        <taxon>Mollicutes</taxon>
        <taxon>Entomoplasmatales</taxon>
        <taxon>Williamsoniiplasma</taxon>
    </lineage>
</organism>
<feature type="domain" description="6-phospho-N-acetylmuramidase C-terminal" evidence="1">
    <location>
        <begin position="254"/>
        <end position="370"/>
    </location>
</feature>
<dbReference type="EMBL" id="CP027019">
    <property type="protein sequence ID" value="AVP49108.1"/>
    <property type="molecule type" value="Genomic_DNA"/>
</dbReference>
<evidence type="ECO:0000313" key="3">
    <source>
        <dbReference type="EMBL" id="AVP49108.1"/>
    </source>
</evidence>
<dbReference type="SUPFAM" id="SSF51445">
    <property type="entry name" value="(Trans)glycosidases"/>
    <property type="match status" value="1"/>
</dbReference>
<dbReference type="Pfam" id="PF05913">
    <property type="entry name" value="MupG_C"/>
    <property type="match status" value="1"/>
</dbReference>
<sequence>MLKEKNMQKKKVGITIYPEQAPLNETLDYLERAKKLGYELVFVSFVHLKKEQQKELEMTVEATKYASKLGYYVIADVAPSSFELLNVPKNNYEKIKAMGISCLRFDLPLTAMELAFLSHNEYGVDIQINMSSNDHLIDTILDYQPARTRISGCHNFYPQKNTALPLAFFHDCNQKFVKHNIETAAFIGSHFGNQGVASVNKELPTLEATRNLPCSTQAKLIFYSNEINNVMFGNAFASQEELEEVVKINRDTIALKVILENDITQEEKTILNFPQHFSRGDIAEFFIRSVYSRIVFKDFKVTPKNKQSIFNRGDVVIMNENGNSYKGEAHIILKDNFEIENNQYNLVGKIDPNEIILLDYVRPWAVFKFEF</sequence>
<dbReference type="Gene3D" id="2.40.100.10">
    <property type="entry name" value="Cyclophilin-like"/>
    <property type="match status" value="1"/>
</dbReference>
<protein>
    <submittedName>
        <fullName evidence="3">DUF871 domain-containing protein</fullName>
    </submittedName>
</protein>
<dbReference type="Proteomes" id="UP000239250">
    <property type="component" value="Chromosome"/>
</dbReference>
<evidence type="ECO:0000259" key="2">
    <source>
        <dbReference type="Pfam" id="PF19200"/>
    </source>
</evidence>
<feature type="domain" description="6-phospho-N-acetylmuramidase N-terminal" evidence="2">
    <location>
        <begin position="12"/>
        <end position="245"/>
    </location>
</feature>
<dbReference type="InterPro" id="IPR013785">
    <property type="entry name" value="Aldolase_TIM"/>
</dbReference>
<proteinExistence type="predicted"/>
<dbReference type="Pfam" id="PF19200">
    <property type="entry name" value="MupG_N"/>
    <property type="match status" value="1"/>
</dbReference>
<name>A0A2S0NJB8_9MOLU</name>
<dbReference type="InterPro" id="IPR008589">
    <property type="entry name" value="MupG"/>
</dbReference>
<accession>A0A2S0NJB8</accession>
<dbReference type="InterPro" id="IPR029000">
    <property type="entry name" value="Cyclophilin-like_dom_sf"/>
</dbReference>
<dbReference type="InterPro" id="IPR017853">
    <property type="entry name" value="GH"/>
</dbReference>
<dbReference type="AlphaFoldDB" id="A0A2S0NJB8"/>
<dbReference type="InterPro" id="IPR043894">
    <property type="entry name" value="MupG_C"/>
</dbReference>